<dbReference type="OrthoDB" id="9795583at2"/>
<dbReference type="EMBL" id="FMUS01000005">
    <property type="protein sequence ID" value="SCY23539.1"/>
    <property type="molecule type" value="Genomic_DNA"/>
</dbReference>
<keyword evidence="6" id="KW-1185">Reference proteome</keyword>
<dbReference type="PIRSF" id="PIRSF019455">
    <property type="entry name" value="CopR_AtkY"/>
    <property type="match status" value="1"/>
</dbReference>
<dbReference type="AlphaFoldDB" id="A0A1G5E981"/>
<evidence type="ECO:0000313" key="6">
    <source>
        <dbReference type="Proteomes" id="UP000198636"/>
    </source>
</evidence>
<name>A0A1G5E981_9FIRM</name>
<dbReference type="GO" id="GO:0003677">
    <property type="term" value="F:DNA binding"/>
    <property type="evidence" value="ECO:0007669"/>
    <property type="project" value="UniProtKB-KW"/>
</dbReference>
<evidence type="ECO:0000256" key="3">
    <source>
        <dbReference type="ARBA" id="ARBA00023125"/>
    </source>
</evidence>
<dbReference type="GO" id="GO:0045892">
    <property type="term" value="P:negative regulation of DNA-templated transcription"/>
    <property type="evidence" value="ECO:0007669"/>
    <property type="project" value="InterPro"/>
</dbReference>
<evidence type="ECO:0000313" key="5">
    <source>
        <dbReference type="EMBL" id="SCY23539.1"/>
    </source>
</evidence>
<keyword evidence="2" id="KW-0805">Transcription regulation</keyword>
<dbReference type="SUPFAM" id="SSF46785">
    <property type="entry name" value="Winged helix' DNA-binding domain"/>
    <property type="match status" value="1"/>
</dbReference>
<evidence type="ECO:0000256" key="2">
    <source>
        <dbReference type="ARBA" id="ARBA00023015"/>
    </source>
</evidence>
<keyword evidence="3" id="KW-0238">DNA-binding</keyword>
<dbReference type="Pfam" id="PF03965">
    <property type="entry name" value="Penicillinase_R"/>
    <property type="match status" value="1"/>
</dbReference>
<accession>A0A1G5E981</accession>
<dbReference type="Proteomes" id="UP000198636">
    <property type="component" value="Unassembled WGS sequence"/>
</dbReference>
<sequence>MSMLPTISEAEYEVMKIIWSNEPISTNEVVDKLLESSSWTPKTIQTLLSRLVKKGVLDYTKNSRIFVYTSLIKQEDYVEKESKSFLNKFYNGAINSMLVNFIESNKLTNDEIHELKKMLDERLDKGGK</sequence>
<evidence type="ECO:0000256" key="4">
    <source>
        <dbReference type="ARBA" id="ARBA00023163"/>
    </source>
</evidence>
<protein>
    <submittedName>
        <fullName evidence="5">BlaI family transcriptional regulator, penicillinase repressor</fullName>
    </submittedName>
</protein>
<dbReference type="STRING" id="1120976.SAMN03080606_01090"/>
<keyword evidence="4" id="KW-0804">Transcription</keyword>
<gene>
    <name evidence="5" type="ORF">SAMN03080606_01090</name>
</gene>
<dbReference type="Gene3D" id="1.10.4040.10">
    <property type="entry name" value="Penicillinase repressor domain"/>
    <property type="match status" value="1"/>
</dbReference>
<dbReference type="Gene3D" id="1.10.10.10">
    <property type="entry name" value="Winged helix-like DNA-binding domain superfamily/Winged helix DNA-binding domain"/>
    <property type="match status" value="1"/>
</dbReference>
<dbReference type="InterPro" id="IPR005650">
    <property type="entry name" value="BlaI_family"/>
</dbReference>
<dbReference type="InterPro" id="IPR036388">
    <property type="entry name" value="WH-like_DNA-bd_sf"/>
</dbReference>
<comment type="similarity">
    <text evidence="1">Belongs to the BlaI transcriptional regulatory family.</text>
</comment>
<organism evidence="5 6">
    <name type="scientific">Alkaliphilus peptidifermentans DSM 18978</name>
    <dbReference type="NCBI Taxonomy" id="1120976"/>
    <lineage>
        <taxon>Bacteria</taxon>
        <taxon>Bacillati</taxon>
        <taxon>Bacillota</taxon>
        <taxon>Clostridia</taxon>
        <taxon>Peptostreptococcales</taxon>
        <taxon>Natronincolaceae</taxon>
        <taxon>Alkaliphilus</taxon>
    </lineage>
</organism>
<dbReference type="RefSeq" id="WP_091540895.1">
    <property type="nucleotide sequence ID" value="NZ_FMUS01000005.1"/>
</dbReference>
<proteinExistence type="inferred from homology"/>
<reference evidence="5 6" key="1">
    <citation type="submission" date="2016-10" db="EMBL/GenBank/DDBJ databases">
        <authorList>
            <person name="de Groot N.N."/>
        </authorList>
    </citation>
    <scope>NUCLEOTIDE SEQUENCE [LARGE SCALE GENOMIC DNA]</scope>
    <source>
        <strain evidence="5 6">DSM 18978</strain>
    </source>
</reference>
<dbReference type="InterPro" id="IPR036390">
    <property type="entry name" value="WH_DNA-bd_sf"/>
</dbReference>
<evidence type="ECO:0000256" key="1">
    <source>
        <dbReference type="ARBA" id="ARBA00011046"/>
    </source>
</evidence>